<evidence type="ECO:0000256" key="6">
    <source>
        <dbReference type="ARBA" id="ARBA00023136"/>
    </source>
</evidence>
<accession>A0AA49JCG1</accession>
<keyword evidence="5 9" id="KW-0798">TonB box</keyword>
<keyword evidence="12" id="KW-0675">Receptor</keyword>
<gene>
    <name evidence="12" type="ORF">K4G66_25005</name>
</gene>
<dbReference type="Gene3D" id="2.170.130.10">
    <property type="entry name" value="TonB-dependent receptor, plug domain"/>
    <property type="match status" value="1"/>
</dbReference>
<reference evidence="12" key="2">
    <citation type="journal article" date="2024" name="Antonie Van Leeuwenhoek">
        <title>Roseihalotalea indica gen. nov., sp. nov., a halophilic Bacteroidetes from mesopelagic Southwest Indian Ocean with higher carbohydrate metabolic potential.</title>
        <authorList>
            <person name="Chen B."/>
            <person name="Zhang M."/>
            <person name="Lin D."/>
            <person name="Ye J."/>
            <person name="Tang K."/>
        </authorList>
    </citation>
    <scope>NUCLEOTIDE SEQUENCE</scope>
    <source>
        <strain evidence="12">TK19036</strain>
    </source>
</reference>
<keyword evidence="2 8" id="KW-0813">Transport</keyword>
<name>A0AA49JCG1_9BACT</name>
<sequence length="1134" mass="125066">MKRNSYYPTLRPLRIFMLFVVVQIMLGTLGSRVMAEPSQRLSEVKLTLSFDQVSVKEVLQEIEQHTDFYFSYGNAQVNLQQKVTIENKKQSLKDILYSVASQTNLNFKRINQSIVVMLRPAKTKNVPQITEVTVSGVVTDQENMPLPGVNVLLKDTNEGTITDLDGNFRITVDETATLVFSFIGYETKEVPVRGQSQLNVVLEPSLTSLDNVVVIGYGTARKKDVTGAIAEVQTVKQLKDRPIFNAQEVMQGTVPGVTVLSNGGDPTATPMVRVRGIGTLSNEEPLYVVDGVPGAPIPNPADIESMNVLKDASASAIYGARAAAGVVIITTKKGMSGKPQINFNTYAGVQNVTRQLDALNAQEYADVMNLAFDNAGYAADYEGRAYINPDTNPYGLVTRTNWMDEIFRSGAIQNYDLSVKGGSENSRFYTSLGYRKTEGTLRNTYADRYALRLNSDFDLGERFHVGENFTVLYNNGNYGVNTTSGYTGALITAIYYPPSATVWEDESAGLYGGVAPRGSDYIGSYGDLINPVAYLDRLNSKRPSTTLSGNAYAEYSILDGLTYRFNLGLTRTNTTVKSFTSRITEPGKIFDYNELYQEDNLSFSWVAENTLNYQKVFAERHSLNLLVGYMAQKSEYSYFNMSAQGFPSEAPSQQFFPNANGPFGTPSGGSTQNSLISTLARLNYEYDGKYLLTATLRRDGSSKLGSGNKWGSFPSASVAWRLSEESFMQNTNWLDDLKLRASWGKIGNLGALGDFPTTVLLSRTQALLGDPASNTDYYGYAINGIANPNIQWETTTQTDIGVNATAFDNTVYFNADYFFKKTDDMLVQVPLSGTAGVSNAPWENAGSVENKGWEFQLGYANTIGELNFDISGNLTTIENTVTSLGDNYDNIQHGNSVRGILQPLRTEVGHAIYSFYVYENDGIFQNEEAVSSYTGPDGELIQPNARPGDLKFVDQNGDGMLNEQDKVFKGDNFPDFSYGVNLNMNYRGFDLNLLLQGVSGITVFNGLKFSTLMPTQGYNMLSEIKDAWSPTNTGSDIPQVSVKDENNNFGTVSDWYLEDASYMRVKNITLGYTLPAALVDRISLSQVRFYVTGTNLLTFSQYSGFDPEVIADHGIDMGYYPQARSFIFGLNVGF</sequence>
<evidence type="ECO:0000256" key="3">
    <source>
        <dbReference type="ARBA" id="ARBA00022452"/>
    </source>
</evidence>
<evidence type="ECO:0000256" key="1">
    <source>
        <dbReference type="ARBA" id="ARBA00004571"/>
    </source>
</evidence>
<evidence type="ECO:0000256" key="8">
    <source>
        <dbReference type="PROSITE-ProRule" id="PRU01360"/>
    </source>
</evidence>
<dbReference type="Pfam" id="PF13715">
    <property type="entry name" value="CarbopepD_reg_2"/>
    <property type="match status" value="1"/>
</dbReference>
<keyword evidence="4 8" id="KW-0812">Transmembrane</keyword>
<dbReference type="InterPro" id="IPR023996">
    <property type="entry name" value="TonB-dep_OMP_SusC/RagA"/>
</dbReference>
<dbReference type="InterPro" id="IPR036942">
    <property type="entry name" value="Beta-barrel_TonB_sf"/>
</dbReference>
<dbReference type="EMBL" id="CP120682">
    <property type="protein sequence ID" value="WKN35633.1"/>
    <property type="molecule type" value="Genomic_DNA"/>
</dbReference>
<keyword evidence="6 8" id="KW-0472">Membrane</keyword>
<dbReference type="NCBIfam" id="TIGR04056">
    <property type="entry name" value="OMP_RagA_SusC"/>
    <property type="match status" value="1"/>
</dbReference>
<evidence type="ECO:0000256" key="2">
    <source>
        <dbReference type="ARBA" id="ARBA00022448"/>
    </source>
</evidence>
<dbReference type="InterPro" id="IPR008969">
    <property type="entry name" value="CarboxyPept-like_regulatory"/>
</dbReference>
<keyword evidence="3 8" id="KW-1134">Transmembrane beta strand</keyword>
<feature type="domain" description="TonB-dependent receptor plug" evidence="11">
    <location>
        <begin position="225"/>
        <end position="326"/>
    </location>
</feature>
<reference evidence="12" key="1">
    <citation type="journal article" date="2023" name="Comput. Struct. Biotechnol. J.">
        <title>Discovery of a novel marine Bacteroidetes with a rich repertoire of carbohydrate-active enzymes.</title>
        <authorList>
            <person name="Chen B."/>
            <person name="Liu G."/>
            <person name="Chen Q."/>
            <person name="Wang H."/>
            <person name="Liu L."/>
            <person name="Tang K."/>
        </authorList>
    </citation>
    <scope>NUCLEOTIDE SEQUENCE</scope>
    <source>
        <strain evidence="12">TK19036</strain>
    </source>
</reference>
<dbReference type="InterPro" id="IPR012910">
    <property type="entry name" value="Plug_dom"/>
</dbReference>
<protein>
    <submittedName>
        <fullName evidence="12">TonB-dependent receptor</fullName>
    </submittedName>
</protein>
<dbReference type="FunFam" id="2.60.40.1120:FF:000003">
    <property type="entry name" value="Outer membrane protein Omp121"/>
    <property type="match status" value="1"/>
</dbReference>
<organism evidence="12">
    <name type="scientific">Roseihalotalea indica</name>
    <dbReference type="NCBI Taxonomy" id="2867963"/>
    <lineage>
        <taxon>Bacteria</taxon>
        <taxon>Pseudomonadati</taxon>
        <taxon>Bacteroidota</taxon>
        <taxon>Cytophagia</taxon>
        <taxon>Cytophagales</taxon>
        <taxon>Catalimonadaceae</taxon>
        <taxon>Roseihalotalea</taxon>
    </lineage>
</organism>
<dbReference type="InterPro" id="IPR037066">
    <property type="entry name" value="Plug_dom_sf"/>
</dbReference>
<evidence type="ECO:0000313" key="12">
    <source>
        <dbReference type="EMBL" id="WKN35633.1"/>
    </source>
</evidence>
<dbReference type="Gene3D" id="3.55.50.30">
    <property type="match status" value="1"/>
</dbReference>
<dbReference type="GO" id="GO:0009279">
    <property type="term" value="C:cell outer membrane"/>
    <property type="evidence" value="ECO:0007669"/>
    <property type="project" value="UniProtKB-SubCell"/>
</dbReference>
<dbReference type="Gene3D" id="2.60.40.1120">
    <property type="entry name" value="Carboxypeptidase-like, regulatory domain"/>
    <property type="match status" value="1"/>
</dbReference>
<evidence type="ECO:0000259" key="10">
    <source>
        <dbReference type="Pfam" id="PF00593"/>
    </source>
</evidence>
<comment type="subcellular location">
    <subcellularLocation>
        <location evidence="1 8">Cell outer membrane</location>
        <topology evidence="1 8">Multi-pass membrane protein</topology>
    </subcellularLocation>
</comment>
<evidence type="ECO:0000256" key="7">
    <source>
        <dbReference type="ARBA" id="ARBA00023237"/>
    </source>
</evidence>
<dbReference type="PROSITE" id="PS52016">
    <property type="entry name" value="TONB_DEPENDENT_REC_3"/>
    <property type="match status" value="1"/>
</dbReference>
<evidence type="ECO:0000259" key="11">
    <source>
        <dbReference type="Pfam" id="PF07715"/>
    </source>
</evidence>
<dbReference type="Pfam" id="PF07715">
    <property type="entry name" value="Plug"/>
    <property type="match status" value="1"/>
</dbReference>
<evidence type="ECO:0000256" key="5">
    <source>
        <dbReference type="ARBA" id="ARBA00023077"/>
    </source>
</evidence>
<dbReference type="Gene3D" id="2.40.170.20">
    <property type="entry name" value="TonB-dependent receptor, beta-barrel domain"/>
    <property type="match status" value="1"/>
</dbReference>
<evidence type="ECO:0000256" key="4">
    <source>
        <dbReference type="ARBA" id="ARBA00022692"/>
    </source>
</evidence>
<dbReference type="NCBIfam" id="TIGR04057">
    <property type="entry name" value="SusC_RagA_signa"/>
    <property type="match status" value="1"/>
</dbReference>
<proteinExistence type="inferred from homology"/>
<dbReference type="Pfam" id="PF00593">
    <property type="entry name" value="TonB_dep_Rec_b-barrel"/>
    <property type="match status" value="1"/>
</dbReference>
<dbReference type="InterPro" id="IPR023997">
    <property type="entry name" value="TonB-dep_OMP_SusC/RagA_CS"/>
</dbReference>
<dbReference type="InterPro" id="IPR039426">
    <property type="entry name" value="TonB-dep_rcpt-like"/>
</dbReference>
<dbReference type="SUPFAM" id="SSF49464">
    <property type="entry name" value="Carboxypeptidase regulatory domain-like"/>
    <property type="match status" value="1"/>
</dbReference>
<keyword evidence="7 8" id="KW-0998">Cell outer membrane</keyword>
<comment type="similarity">
    <text evidence="8 9">Belongs to the TonB-dependent receptor family.</text>
</comment>
<feature type="domain" description="TonB-dependent receptor-like beta-barrel" evidence="10">
    <location>
        <begin position="517"/>
        <end position="1096"/>
    </location>
</feature>
<evidence type="ECO:0000256" key="9">
    <source>
        <dbReference type="RuleBase" id="RU003357"/>
    </source>
</evidence>
<dbReference type="InterPro" id="IPR000531">
    <property type="entry name" value="Beta-barrel_TonB"/>
</dbReference>
<dbReference type="AlphaFoldDB" id="A0AA49JCG1"/>
<dbReference type="SUPFAM" id="SSF56935">
    <property type="entry name" value="Porins"/>
    <property type="match status" value="1"/>
</dbReference>